<dbReference type="Pfam" id="PF19289">
    <property type="entry name" value="PmbA_TldD_3rd"/>
    <property type="match status" value="1"/>
</dbReference>
<gene>
    <name evidence="8" type="ORF">A2633_00350</name>
</gene>
<comment type="caution">
    <text evidence="8">The sequence shown here is derived from an EMBL/GenBank/DDBJ whole genome shotgun (WGS) entry which is preliminary data.</text>
</comment>
<keyword evidence="4" id="KW-0482">Metalloprotease</keyword>
<organism evidence="8 9">
    <name type="scientific">Candidatus Sungbacteria bacterium RIFCSPHIGHO2_01_FULL_47_32</name>
    <dbReference type="NCBI Taxonomy" id="1802264"/>
    <lineage>
        <taxon>Bacteria</taxon>
        <taxon>Candidatus Sungiibacteriota</taxon>
    </lineage>
</organism>
<dbReference type="GO" id="GO:0005829">
    <property type="term" value="C:cytosol"/>
    <property type="evidence" value="ECO:0007669"/>
    <property type="project" value="TreeGrafter"/>
</dbReference>
<accession>A0A1G2K8R9</accession>
<evidence type="ECO:0000313" key="8">
    <source>
        <dbReference type="EMBL" id="OGZ95832.1"/>
    </source>
</evidence>
<feature type="domain" description="Metalloprotease TldD/E central" evidence="7">
    <location>
        <begin position="135"/>
        <end position="247"/>
    </location>
</feature>
<dbReference type="InterPro" id="IPR045569">
    <property type="entry name" value="Metalloprtase-TldD/E_C"/>
</dbReference>
<dbReference type="InterPro" id="IPR036059">
    <property type="entry name" value="TldD/PmbA_sf"/>
</dbReference>
<evidence type="ECO:0000259" key="6">
    <source>
        <dbReference type="Pfam" id="PF19289"/>
    </source>
</evidence>
<dbReference type="Pfam" id="PF01523">
    <property type="entry name" value="PmbA_TldD_1st"/>
    <property type="match status" value="1"/>
</dbReference>
<feature type="domain" description="Metalloprotease TldD/E N-terminal" evidence="5">
    <location>
        <begin position="46"/>
        <end position="104"/>
    </location>
</feature>
<dbReference type="PANTHER" id="PTHR30624">
    <property type="entry name" value="UNCHARACTERIZED PROTEIN TLDD AND PMBA"/>
    <property type="match status" value="1"/>
</dbReference>
<name>A0A1G2K8R9_9BACT</name>
<dbReference type="AlphaFoldDB" id="A0A1G2K8R9"/>
<keyword evidence="2" id="KW-0645">Protease</keyword>
<comment type="similarity">
    <text evidence="1">Belongs to the peptidase U62 family.</text>
</comment>
<protein>
    <recommendedName>
        <fullName evidence="10">Peptidase C69</fullName>
    </recommendedName>
</protein>
<evidence type="ECO:0008006" key="10">
    <source>
        <dbReference type="Google" id="ProtNLM"/>
    </source>
</evidence>
<dbReference type="Pfam" id="PF19290">
    <property type="entry name" value="PmbA_TldD_2nd"/>
    <property type="match status" value="1"/>
</dbReference>
<dbReference type="SUPFAM" id="SSF111283">
    <property type="entry name" value="Putative modulator of DNA gyrase, PmbA/TldD"/>
    <property type="match status" value="1"/>
</dbReference>
<evidence type="ECO:0000256" key="2">
    <source>
        <dbReference type="ARBA" id="ARBA00022670"/>
    </source>
</evidence>
<evidence type="ECO:0000256" key="1">
    <source>
        <dbReference type="ARBA" id="ARBA00005836"/>
    </source>
</evidence>
<dbReference type="Gene3D" id="3.30.2290.10">
    <property type="entry name" value="PmbA/TldD superfamily"/>
    <property type="match status" value="1"/>
</dbReference>
<evidence type="ECO:0000256" key="3">
    <source>
        <dbReference type="ARBA" id="ARBA00022801"/>
    </source>
</evidence>
<keyword evidence="3" id="KW-0378">Hydrolase</keyword>
<dbReference type="PANTHER" id="PTHR30624:SF10">
    <property type="entry name" value="CONSERVED PROTEIN"/>
    <property type="match status" value="1"/>
</dbReference>
<dbReference type="InterPro" id="IPR051463">
    <property type="entry name" value="Peptidase_U62_metallo"/>
</dbReference>
<evidence type="ECO:0000256" key="4">
    <source>
        <dbReference type="ARBA" id="ARBA00023049"/>
    </source>
</evidence>
<dbReference type="InterPro" id="IPR002510">
    <property type="entry name" value="Metalloprtase-TldD/E_N"/>
</dbReference>
<evidence type="ECO:0000313" key="9">
    <source>
        <dbReference type="Proteomes" id="UP000177152"/>
    </source>
</evidence>
<proteinExistence type="inferred from homology"/>
<dbReference type="GO" id="GO:0008237">
    <property type="term" value="F:metallopeptidase activity"/>
    <property type="evidence" value="ECO:0007669"/>
    <property type="project" value="UniProtKB-KW"/>
</dbReference>
<feature type="domain" description="Metalloprotease TldD/E C-terminal" evidence="6">
    <location>
        <begin position="305"/>
        <end position="474"/>
    </location>
</feature>
<sequence>MVLLLVYSLTDIKGRDMSVYQMLMEDTLRLAHVLGAEYAEMRLEPESVSESVAVEDERPVQVTSASESSMGILVYKNGGVGFWGTSRLDKKNAEVMVRRAVESAEANSRFGSVCPVLPDTRLMGNFVYVTPMAKNPFTVPVEEKIQLLVRAEAAMKEEAGSKAFYRSGAMTCEKTQKLFLNSFGLFTDQTFVMSGAQIGVNVRKSEGDDIQGRTFPDGHGYMAQAGYEFIEERDFIAGARQITNEALELCFAPVVSAGTRHAIIMPGEFNLHGGHETIHGFEGDRCCGTEWTLAGGSFFMRILPQIGSFRFGSEHVNIVADSSIARGVGTYLFDDEGSPSKHYHLVKDGIWVGLLTSRESVSMLNQHIGREYFKQSGASMRAERASSIPLSRMTNILIEPGHLGFEEMKDMAPEGTIMFGSNKSWTIDDYRRHFQFGVEIAWEKVHGSWELRKNALYYGDNLKFWRNCLGFADEKSWVLYGLPNCGKGDPIQSMKTGHGTSPAYFKDVSIGIAGA</sequence>
<evidence type="ECO:0000259" key="7">
    <source>
        <dbReference type="Pfam" id="PF19290"/>
    </source>
</evidence>
<evidence type="ECO:0000259" key="5">
    <source>
        <dbReference type="Pfam" id="PF01523"/>
    </source>
</evidence>
<dbReference type="Proteomes" id="UP000177152">
    <property type="component" value="Unassembled WGS sequence"/>
</dbReference>
<reference evidence="8 9" key="1">
    <citation type="journal article" date="2016" name="Nat. Commun.">
        <title>Thousands of microbial genomes shed light on interconnected biogeochemical processes in an aquifer system.</title>
        <authorList>
            <person name="Anantharaman K."/>
            <person name="Brown C.T."/>
            <person name="Hug L.A."/>
            <person name="Sharon I."/>
            <person name="Castelle C.J."/>
            <person name="Probst A.J."/>
            <person name="Thomas B.C."/>
            <person name="Singh A."/>
            <person name="Wilkins M.J."/>
            <person name="Karaoz U."/>
            <person name="Brodie E.L."/>
            <person name="Williams K.H."/>
            <person name="Hubbard S.S."/>
            <person name="Banfield J.F."/>
        </authorList>
    </citation>
    <scope>NUCLEOTIDE SEQUENCE [LARGE SCALE GENOMIC DNA]</scope>
</reference>
<dbReference type="InterPro" id="IPR035068">
    <property type="entry name" value="TldD/PmbA_N"/>
</dbReference>
<dbReference type="InterPro" id="IPR045570">
    <property type="entry name" value="Metalloprtase-TldD/E_cen_dom"/>
</dbReference>
<dbReference type="GO" id="GO:0006508">
    <property type="term" value="P:proteolysis"/>
    <property type="evidence" value="ECO:0007669"/>
    <property type="project" value="UniProtKB-KW"/>
</dbReference>
<dbReference type="EMBL" id="MHQC01000004">
    <property type="protein sequence ID" value="OGZ95832.1"/>
    <property type="molecule type" value="Genomic_DNA"/>
</dbReference>